<proteinExistence type="predicted"/>
<protein>
    <submittedName>
        <fullName evidence="1">Uncharacterized protein</fullName>
    </submittedName>
</protein>
<dbReference type="Ensembl" id="ENSMMOT00000001756.1">
    <property type="protein sequence ID" value="ENSMMOP00000001724.1"/>
    <property type="gene ID" value="ENSMMOG00000001447.1"/>
</dbReference>
<evidence type="ECO:0000313" key="1">
    <source>
        <dbReference type="Ensembl" id="ENSMMOP00000001724.1"/>
    </source>
</evidence>
<evidence type="ECO:0000313" key="2">
    <source>
        <dbReference type="Proteomes" id="UP000261620"/>
    </source>
</evidence>
<accession>A0A3Q3W052</accession>
<organism evidence="1 2">
    <name type="scientific">Mola mola</name>
    <name type="common">Ocean sunfish</name>
    <name type="synonym">Tetraodon mola</name>
    <dbReference type="NCBI Taxonomy" id="94237"/>
    <lineage>
        <taxon>Eukaryota</taxon>
        <taxon>Metazoa</taxon>
        <taxon>Chordata</taxon>
        <taxon>Craniata</taxon>
        <taxon>Vertebrata</taxon>
        <taxon>Euteleostomi</taxon>
        <taxon>Actinopterygii</taxon>
        <taxon>Neopterygii</taxon>
        <taxon>Teleostei</taxon>
        <taxon>Neoteleostei</taxon>
        <taxon>Acanthomorphata</taxon>
        <taxon>Eupercaria</taxon>
        <taxon>Tetraodontiformes</taxon>
        <taxon>Molidae</taxon>
        <taxon>Mola</taxon>
    </lineage>
</organism>
<dbReference type="Proteomes" id="UP000261620">
    <property type="component" value="Unplaced"/>
</dbReference>
<reference evidence="1" key="2">
    <citation type="submission" date="2025-09" db="UniProtKB">
        <authorList>
            <consortium name="Ensembl"/>
        </authorList>
    </citation>
    <scope>IDENTIFICATION</scope>
</reference>
<name>A0A3Q3W052_MOLML</name>
<dbReference type="AlphaFoldDB" id="A0A3Q3W052"/>
<sequence length="153" mass="16757">MSSPRRGGLIPQLVTVENSNHQAGQLLVVIHQCSSLTSSPGRQPSPPRYPNPVQSTAALRVDNPDRLKVSVKAGPTHSGQLGALLTLCPRWEQKRAAALSSRPTDVIICVFTSKHKDLTKFSSNLDDDPTHRYSLCSTSCCGIFVRDDKRPRK</sequence>
<reference evidence="1" key="1">
    <citation type="submission" date="2025-08" db="UniProtKB">
        <authorList>
            <consortium name="Ensembl"/>
        </authorList>
    </citation>
    <scope>IDENTIFICATION</scope>
</reference>
<keyword evidence="2" id="KW-1185">Reference proteome</keyword>